<dbReference type="InterPro" id="IPR001387">
    <property type="entry name" value="Cro/C1-type_HTH"/>
</dbReference>
<dbReference type="Gene3D" id="1.10.260.40">
    <property type="entry name" value="lambda repressor-like DNA-binding domains"/>
    <property type="match status" value="1"/>
</dbReference>
<evidence type="ECO:0000256" key="2">
    <source>
        <dbReference type="SAM" id="Phobius"/>
    </source>
</evidence>
<reference evidence="4 5" key="1">
    <citation type="submission" date="2016-10" db="EMBL/GenBank/DDBJ databases">
        <authorList>
            <person name="de Groot N.N."/>
        </authorList>
    </citation>
    <scope>NUCLEOTIDE SEQUENCE [LARGE SCALE GENOMIC DNA]</scope>
    <source>
        <strain evidence="4 5">DSM 43357</strain>
    </source>
</reference>
<keyword evidence="2" id="KW-0812">Transmembrane</keyword>
<evidence type="ECO:0000259" key="3">
    <source>
        <dbReference type="SMART" id="SM00530"/>
    </source>
</evidence>
<evidence type="ECO:0000313" key="5">
    <source>
        <dbReference type="Proteomes" id="UP000198953"/>
    </source>
</evidence>
<sequence length="251" mass="26936">MQEQSIGGMLRSAREAAGLSVAQVSAATRIREPIIHRLEQDDYEECGGDFYARGHVKAVAKAVGLDPDALVHLYDQQHGGAPQPVRAASVFQADRRVTMRERRGPNWSMALVAALAVVVVIGLVRVFGGASDQVRTADVEPVPAVPEVPRKHPAKETKRRPAAAGQAGPRQVVVRVKAKRTSYVHVRDADGRPLFAGDLKAGTVSTWRAQREVALLFGDAGAVSVQVNGKDMGKPGDRGEIIRRTYGVSAP</sequence>
<dbReference type="Proteomes" id="UP000198953">
    <property type="component" value="Unassembled WGS sequence"/>
</dbReference>
<proteinExistence type="predicted"/>
<dbReference type="PANTHER" id="PTHR34475:SF1">
    <property type="entry name" value="CYTOSKELETON PROTEIN RODZ"/>
    <property type="match status" value="1"/>
</dbReference>
<feature type="region of interest" description="Disordered" evidence="1">
    <location>
        <begin position="145"/>
        <end position="170"/>
    </location>
</feature>
<dbReference type="InterPro" id="IPR025194">
    <property type="entry name" value="RodZ-like_C"/>
</dbReference>
<keyword evidence="5" id="KW-1185">Reference proteome</keyword>
<dbReference type="RefSeq" id="WP_055503571.1">
    <property type="nucleotide sequence ID" value="NZ_BBZG01000001.1"/>
</dbReference>
<dbReference type="OrthoDB" id="5243487at2"/>
<evidence type="ECO:0000313" key="4">
    <source>
        <dbReference type="EMBL" id="SEL66779.1"/>
    </source>
</evidence>
<protein>
    <submittedName>
        <fullName evidence="4">Protein RodZ, contains Xre-like HTH and DUF4115 domains</fullName>
    </submittedName>
</protein>
<dbReference type="SMART" id="SM00530">
    <property type="entry name" value="HTH_XRE"/>
    <property type="match status" value="1"/>
</dbReference>
<dbReference type="PANTHER" id="PTHR34475">
    <property type="match status" value="1"/>
</dbReference>
<dbReference type="STRING" id="46177.SAMN05660976_03021"/>
<accession>A0A1H7S3C3</accession>
<feature type="domain" description="HTH cro/C1-type" evidence="3">
    <location>
        <begin position="9"/>
        <end position="70"/>
    </location>
</feature>
<dbReference type="SUPFAM" id="SSF47413">
    <property type="entry name" value="lambda repressor-like DNA-binding domains"/>
    <property type="match status" value="1"/>
</dbReference>
<dbReference type="InterPro" id="IPR010982">
    <property type="entry name" value="Lambda_DNA-bd_dom_sf"/>
</dbReference>
<gene>
    <name evidence="4" type="ORF">SAMN05660976_03021</name>
</gene>
<dbReference type="InterPro" id="IPR050400">
    <property type="entry name" value="Bact_Cytoskel_RodZ"/>
</dbReference>
<dbReference type="AlphaFoldDB" id="A0A1H7S3C3"/>
<evidence type="ECO:0000256" key="1">
    <source>
        <dbReference type="SAM" id="MobiDB-lite"/>
    </source>
</evidence>
<name>A0A1H7S3C3_9ACTN</name>
<keyword evidence="2" id="KW-0472">Membrane</keyword>
<feature type="transmembrane region" description="Helical" evidence="2">
    <location>
        <begin position="109"/>
        <end position="128"/>
    </location>
</feature>
<dbReference type="Pfam" id="PF13464">
    <property type="entry name" value="RodZ_C"/>
    <property type="match status" value="1"/>
</dbReference>
<dbReference type="GO" id="GO:0003677">
    <property type="term" value="F:DNA binding"/>
    <property type="evidence" value="ECO:0007669"/>
    <property type="project" value="InterPro"/>
</dbReference>
<feature type="region of interest" description="Disordered" evidence="1">
    <location>
        <begin position="227"/>
        <end position="251"/>
    </location>
</feature>
<dbReference type="EMBL" id="FOBF01000006">
    <property type="protein sequence ID" value="SEL66779.1"/>
    <property type="molecule type" value="Genomic_DNA"/>
</dbReference>
<feature type="compositionally biased region" description="Basic and acidic residues" evidence="1">
    <location>
        <begin position="231"/>
        <end position="243"/>
    </location>
</feature>
<dbReference type="Pfam" id="PF13413">
    <property type="entry name" value="HTH_25"/>
    <property type="match status" value="1"/>
</dbReference>
<dbReference type="CDD" id="cd00093">
    <property type="entry name" value="HTH_XRE"/>
    <property type="match status" value="1"/>
</dbReference>
<organism evidence="4 5">
    <name type="scientific">Nonomuraea pusilla</name>
    <dbReference type="NCBI Taxonomy" id="46177"/>
    <lineage>
        <taxon>Bacteria</taxon>
        <taxon>Bacillati</taxon>
        <taxon>Actinomycetota</taxon>
        <taxon>Actinomycetes</taxon>
        <taxon>Streptosporangiales</taxon>
        <taxon>Streptosporangiaceae</taxon>
        <taxon>Nonomuraea</taxon>
    </lineage>
</organism>
<keyword evidence="2" id="KW-1133">Transmembrane helix</keyword>